<accession>A0A6M7X3B2</accession>
<dbReference type="EMBL" id="CP033367">
    <property type="protein sequence ID" value="QKD05941.1"/>
    <property type="molecule type" value="Genomic_DNA"/>
</dbReference>
<reference evidence="1 2" key="1">
    <citation type="submission" date="2018-10" db="EMBL/GenBank/DDBJ databases">
        <authorList>
            <person name="Perry B.J."/>
            <person name="Sullivan J.T."/>
            <person name="Murphy R.J.T."/>
            <person name="Ramsay J.P."/>
            <person name="Ronson C.W."/>
        </authorList>
    </citation>
    <scope>NUCLEOTIDE SEQUENCE [LARGE SCALE GENOMIC DNA]</scope>
    <source>
        <strain evidence="1 2">R88b</strain>
    </source>
</reference>
<dbReference type="AlphaFoldDB" id="A0A6M7X3B2"/>
<gene>
    <name evidence="1" type="ORF">EB235_34685</name>
</gene>
<organism evidence="1 2">
    <name type="scientific">Mesorhizobium loti R88b</name>
    <dbReference type="NCBI Taxonomy" id="935548"/>
    <lineage>
        <taxon>Bacteria</taxon>
        <taxon>Pseudomonadati</taxon>
        <taxon>Pseudomonadota</taxon>
        <taxon>Alphaproteobacteria</taxon>
        <taxon>Hyphomicrobiales</taxon>
        <taxon>Phyllobacteriaceae</taxon>
        <taxon>Mesorhizobium</taxon>
    </lineage>
</organism>
<evidence type="ECO:0008006" key="3">
    <source>
        <dbReference type="Google" id="ProtNLM"/>
    </source>
</evidence>
<protein>
    <recommendedName>
        <fullName evidence="3">Glycosyltransferase family 1 protein</fullName>
    </recommendedName>
</protein>
<proteinExistence type="predicted"/>
<dbReference type="RefSeq" id="WP_027033075.1">
    <property type="nucleotide sequence ID" value="NZ_CP033367.1"/>
</dbReference>
<name>A0A6M7X3B2_RHILI</name>
<evidence type="ECO:0000313" key="2">
    <source>
        <dbReference type="Proteomes" id="UP000503017"/>
    </source>
</evidence>
<evidence type="ECO:0000313" key="1">
    <source>
        <dbReference type="EMBL" id="QKD05941.1"/>
    </source>
</evidence>
<sequence>MRIIYFHSDTHPYDKAIYPGVGPAFARPLSWEARPISQIGQGDCEVAIVDNRLEPGDVERLKQHLAVPASRRPLLFFRVSDPDMPETANPCVRFIFDCADHPGVHYATTYDPEGPFLAFVTTLKVSRVVHLPYPYDSSREVEVRLAGRRRKIFLSGSNSKTLYPLRYALRRKRSRFPWLRPFLFDLKHPGYPEDGKPPRHDITHARFVSLASQFTHFFLCGTLHNVELMKHVECAYAGCVPVGVPATSLKATTGPYFRPYTARWLDLARDVFQPMPVLEERAAGYRAVMRELRSPARIIRDLTAEIRGIERR</sequence>
<dbReference type="Proteomes" id="UP000503017">
    <property type="component" value="Chromosome"/>
</dbReference>